<keyword evidence="3" id="KW-0731">Sigma factor</keyword>
<dbReference type="OrthoDB" id="206108at2759"/>
<keyword evidence="2" id="KW-0805">Transcription regulation</keyword>
<evidence type="ECO:0000259" key="7">
    <source>
        <dbReference type="Pfam" id="PF04542"/>
    </source>
</evidence>
<feature type="domain" description="RNA polymerase sigma-70 region 2" evidence="7">
    <location>
        <begin position="345"/>
        <end position="410"/>
    </location>
</feature>
<gene>
    <name evidence="9" type="ORF">NE237_010683</name>
</gene>
<feature type="domain" description="RNA polymerase sigma-70 region 3" evidence="6">
    <location>
        <begin position="422"/>
        <end position="493"/>
    </location>
</feature>
<evidence type="ECO:0000313" key="10">
    <source>
        <dbReference type="Proteomes" id="UP001141806"/>
    </source>
</evidence>
<evidence type="ECO:0000256" key="4">
    <source>
        <dbReference type="ARBA" id="ARBA00023125"/>
    </source>
</evidence>
<dbReference type="InterPro" id="IPR007627">
    <property type="entry name" value="RNA_pol_sigma70_r2"/>
</dbReference>
<evidence type="ECO:0008006" key="11">
    <source>
        <dbReference type="Google" id="ProtNLM"/>
    </source>
</evidence>
<dbReference type="InterPro" id="IPR000943">
    <property type="entry name" value="RNA_pol_sigma70"/>
</dbReference>
<evidence type="ECO:0000256" key="3">
    <source>
        <dbReference type="ARBA" id="ARBA00023082"/>
    </source>
</evidence>
<comment type="similarity">
    <text evidence="1">Belongs to the sigma-70 factor family.</text>
</comment>
<reference evidence="9" key="1">
    <citation type="journal article" date="2023" name="Plant J.">
        <title>The genome of the king protea, Protea cynaroides.</title>
        <authorList>
            <person name="Chang J."/>
            <person name="Duong T.A."/>
            <person name="Schoeman C."/>
            <person name="Ma X."/>
            <person name="Roodt D."/>
            <person name="Barker N."/>
            <person name="Li Z."/>
            <person name="Van de Peer Y."/>
            <person name="Mizrachi E."/>
        </authorList>
    </citation>
    <scope>NUCLEOTIDE SEQUENCE</scope>
    <source>
        <tissue evidence="9">Young leaves</tissue>
    </source>
</reference>
<dbReference type="Pfam" id="PF04539">
    <property type="entry name" value="Sigma70_r3"/>
    <property type="match status" value="1"/>
</dbReference>
<evidence type="ECO:0000256" key="5">
    <source>
        <dbReference type="ARBA" id="ARBA00023163"/>
    </source>
</evidence>
<dbReference type="Pfam" id="PF04545">
    <property type="entry name" value="Sigma70_r4"/>
    <property type="match status" value="1"/>
</dbReference>
<dbReference type="Gene3D" id="1.10.10.10">
    <property type="entry name" value="Winged helix-like DNA-binding domain superfamily/Winged helix DNA-binding domain"/>
    <property type="match status" value="2"/>
</dbReference>
<dbReference type="InterPro" id="IPR007624">
    <property type="entry name" value="RNA_pol_sigma70_r3"/>
</dbReference>
<dbReference type="InterPro" id="IPR013325">
    <property type="entry name" value="RNA_pol_sigma_r2"/>
</dbReference>
<sequence length="576" mass="65592">MPAMEASRNLLSTSPLFLLPRTHLRNCYTTYSSSDSVPILCEQATPAVTSVRTMSMTCFPMSVLLQEQREDFRTSLIIREDKTSQTTLVRRLLDNRALFHEERKSSVSDHQDLEDFDSQLLCRPDLWYLLPFLYNGGKPFLSLPTQSVTTHAGSIMDVKPCDVLMLAKEAVLASKQAASIAQDCQLLGADLNESVFSGLGPTNSADLFPLEEEVIVKSKRLLERRSKKRKVLKPKFDDSWASNSSLKKADIQKKIRAGYDSNDPLQFFLSGPEKKQLLTVKEEAELVVQIQELLRLEEVKQGLQSQFGRQPTMVEWAEAVGMSCQVLQSRIISGNRSRERMIFGNLRMVVHVAKQYQGRGLSLQDLLQEGSIGLTKSLEKFIPRAGCRFSTYAYWWIRQSITKAIYQNSRTIRLPENVYNLLKQVTKAKKLCIREGYHPTIEQLAKHVGITVKKLERLLLCTRRPLSMQQQVWADQDTTFQEITADPEVETPDLFAAKQLMRRHVRNLLSILPYKERRIMQMRYGIADGEPKSLAAIGSVFNLSKERVRQLEKRALDKLKQCLSSQGLGVYADLLI</sequence>
<dbReference type="PRINTS" id="PR00046">
    <property type="entry name" value="SIGMA70FCT"/>
</dbReference>
<feature type="domain" description="RNA polymerase sigma-70 region 4" evidence="8">
    <location>
        <begin position="508"/>
        <end position="561"/>
    </location>
</feature>
<dbReference type="InterPro" id="IPR050239">
    <property type="entry name" value="Sigma-70_RNA_pol_init_factors"/>
</dbReference>
<dbReference type="SUPFAM" id="SSF88946">
    <property type="entry name" value="Sigma2 domain of RNA polymerase sigma factors"/>
    <property type="match status" value="1"/>
</dbReference>
<dbReference type="SUPFAM" id="SSF88659">
    <property type="entry name" value="Sigma3 and sigma4 domains of RNA polymerase sigma factors"/>
    <property type="match status" value="2"/>
</dbReference>
<name>A0A9Q0R1H6_9MAGN</name>
<dbReference type="NCBIfam" id="TIGR02937">
    <property type="entry name" value="sigma70-ECF"/>
    <property type="match status" value="1"/>
</dbReference>
<evidence type="ECO:0000259" key="8">
    <source>
        <dbReference type="Pfam" id="PF04545"/>
    </source>
</evidence>
<comment type="caution">
    <text evidence="9">The sequence shown here is derived from an EMBL/GenBank/DDBJ whole genome shotgun (WGS) entry which is preliminary data.</text>
</comment>
<dbReference type="GO" id="GO:0003677">
    <property type="term" value="F:DNA binding"/>
    <property type="evidence" value="ECO:0007669"/>
    <property type="project" value="UniProtKB-KW"/>
</dbReference>
<evidence type="ECO:0000259" key="6">
    <source>
        <dbReference type="Pfam" id="PF04539"/>
    </source>
</evidence>
<dbReference type="Gene3D" id="1.20.120.1810">
    <property type="match status" value="1"/>
</dbReference>
<dbReference type="InterPro" id="IPR036388">
    <property type="entry name" value="WH-like_DNA-bd_sf"/>
</dbReference>
<dbReference type="PANTHER" id="PTHR30603:SF45">
    <property type="entry name" value="RNA POLYMERASE SIGMA FACTOR SIGF, CHLOROPLASTIC"/>
    <property type="match status" value="1"/>
</dbReference>
<accession>A0A9Q0R1H6</accession>
<dbReference type="PANTHER" id="PTHR30603">
    <property type="entry name" value="RNA POLYMERASE SIGMA FACTOR RPO"/>
    <property type="match status" value="1"/>
</dbReference>
<organism evidence="9 10">
    <name type="scientific">Protea cynaroides</name>
    <dbReference type="NCBI Taxonomy" id="273540"/>
    <lineage>
        <taxon>Eukaryota</taxon>
        <taxon>Viridiplantae</taxon>
        <taxon>Streptophyta</taxon>
        <taxon>Embryophyta</taxon>
        <taxon>Tracheophyta</taxon>
        <taxon>Spermatophyta</taxon>
        <taxon>Magnoliopsida</taxon>
        <taxon>Proteales</taxon>
        <taxon>Proteaceae</taxon>
        <taxon>Protea</taxon>
    </lineage>
</organism>
<protein>
    <recommendedName>
        <fullName evidence="11">RNA polymerase sigma factor</fullName>
    </recommendedName>
</protein>
<evidence type="ECO:0000256" key="2">
    <source>
        <dbReference type="ARBA" id="ARBA00023015"/>
    </source>
</evidence>
<dbReference type="Pfam" id="PF04542">
    <property type="entry name" value="Sigma70_r2"/>
    <property type="match status" value="1"/>
</dbReference>
<evidence type="ECO:0000313" key="9">
    <source>
        <dbReference type="EMBL" id="KAJ4979903.1"/>
    </source>
</evidence>
<dbReference type="InterPro" id="IPR013324">
    <property type="entry name" value="RNA_pol_sigma_r3/r4-like"/>
</dbReference>
<dbReference type="InterPro" id="IPR007630">
    <property type="entry name" value="RNA_pol_sigma70_r4"/>
</dbReference>
<keyword evidence="10" id="KW-1185">Reference proteome</keyword>
<dbReference type="GO" id="GO:0006352">
    <property type="term" value="P:DNA-templated transcription initiation"/>
    <property type="evidence" value="ECO:0007669"/>
    <property type="project" value="InterPro"/>
</dbReference>
<keyword evidence="5" id="KW-0804">Transcription</keyword>
<dbReference type="CDD" id="cd06171">
    <property type="entry name" value="Sigma70_r4"/>
    <property type="match status" value="1"/>
</dbReference>
<dbReference type="InterPro" id="IPR014284">
    <property type="entry name" value="RNA_pol_sigma-70_dom"/>
</dbReference>
<dbReference type="Proteomes" id="UP001141806">
    <property type="component" value="Unassembled WGS sequence"/>
</dbReference>
<dbReference type="GO" id="GO:0016987">
    <property type="term" value="F:sigma factor activity"/>
    <property type="evidence" value="ECO:0007669"/>
    <property type="project" value="UniProtKB-KW"/>
</dbReference>
<dbReference type="AlphaFoldDB" id="A0A9Q0R1H6"/>
<evidence type="ECO:0000256" key="1">
    <source>
        <dbReference type="ARBA" id="ARBA00007788"/>
    </source>
</evidence>
<dbReference type="EMBL" id="JAMYWD010000002">
    <property type="protein sequence ID" value="KAJ4979903.1"/>
    <property type="molecule type" value="Genomic_DNA"/>
</dbReference>
<proteinExistence type="inferred from homology"/>
<keyword evidence="4" id="KW-0238">DNA-binding</keyword>